<reference evidence="1 2" key="1">
    <citation type="submission" date="2018-12" db="EMBL/GenBank/DDBJ databases">
        <title>Bacillus yapensis draft genome sequence.</title>
        <authorList>
            <person name="Yu L."/>
            <person name="Xu X."/>
            <person name="Tang X."/>
        </authorList>
    </citation>
    <scope>NUCLEOTIDE SEQUENCE [LARGE SCALE GENOMIC DNA]</scope>
    <source>
        <strain evidence="1 2">XXST-01</strain>
    </source>
</reference>
<comment type="caution">
    <text evidence="1">The sequence shown here is derived from an EMBL/GenBank/DDBJ whole genome shotgun (WGS) entry which is preliminary data.</text>
</comment>
<dbReference type="AlphaFoldDB" id="A0A3S0I8N0"/>
<protein>
    <submittedName>
        <fullName evidence="1">Uncharacterized protein</fullName>
    </submittedName>
</protein>
<name>A0A3S0I8N0_9BACI</name>
<gene>
    <name evidence="1" type="ORF">EKG37_13895</name>
</gene>
<dbReference type="OrthoDB" id="9875445at2"/>
<evidence type="ECO:0000313" key="2">
    <source>
        <dbReference type="Proteomes" id="UP000271374"/>
    </source>
</evidence>
<evidence type="ECO:0000313" key="1">
    <source>
        <dbReference type="EMBL" id="RTR29987.1"/>
    </source>
</evidence>
<organism evidence="1 2">
    <name type="scientific">Bacillus yapensis</name>
    <dbReference type="NCBI Taxonomy" id="2492960"/>
    <lineage>
        <taxon>Bacteria</taxon>
        <taxon>Bacillati</taxon>
        <taxon>Bacillota</taxon>
        <taxon>Bacilli</taxon>
        <taxon>Bacillales</taxon>
        <taxon>Bacillaceae</taxon>
        <taxon>Bacillus</taxon>
    </lineage>
</organism>
<keyword evidence="2" id="KW-1185">Reference proteome</keyword>
<accession>A0A3S0I8N0</accession>
<dbReference type="Proteomes" id="UP000271374">
    <property type="component" value="Unassembled WGS sequence"/>
</dbReference>
<proteinExistence type="predicted"/>
<sequence>MSSNNCGRDQSPQTVNVYKIYQTSPRKESNANDVLAANQQLLTAMLNRRQQSSFNPGQILNDVANSTLASLRAKSCIVDSLARSFNL</sequence>
<dbReference type="EMBL" id="RXNT01000011">
    <property type="protein sequence ID" value="RTR29987.1"/>
    <property type="molecule type" value="Genomic_DNA"/>
</dbReference>